<dbReference type="InterPro" id="IPR013762">
    <property type="entry name" value="Integrase-like_cat_sf"/>
</dbReference>
<gene>
    <name evidence="5" type="ORF">N783_02560</name>
</gene>
<dbReference type="Gene3D" id="1.10.443.10">
    <property type="entry name" value="Intergrase catalytic core"/>
    <property type="match status" value="1"/>
</dbReference>
<dbReference type="InterPro" id="IPR002104">
    <property type="entry name" value="Integrase_catalytic"/>
</dbReference>
<dbReference type="EMBL" id="AVPF01000010">
    <property type="protein sequence ID" value="KGX90055.1"/>
    <property type="molecule type" value="Genomic_DNA"/>
</dbReference>
<keyword evidence="2" id="KW-0238">DNA-binding</keyword>
<dbReference type="OrthoDB" id="9803188at2"/>
<evidence type="ECO:0000313" key="6">
    <source>
        <dbReference type="Proteomes" id="UP000030403"/>
    </source>
</evidence>
<dbReference type="InterPro" id="IPR011010">
    <property type="entry name" value="DNA_brk_join_enz"/>
</dbReference>
<name>A0A0A5GG37_9BACI</name>
<dbReference type="SUPFAM" id="SSF56349">
    <property type="entry name" value="DNA breaking-rejoining enzymes"/>
    <property type="match status" value="1"/>
</dbReference>
<sequence>MENLVLDSVYYDKWYRLANLKDSSKERMKIPLKELGNFIREFGYSGAELNFDKFYYSEEDDGYEPLDLDFVESYVEFLKDNKTEQSLRSHFSAVKSFFNFLESMEMIEENPFGRYPTSFHKQTLKNRALSPDESDSLLQAAALLDPFFLQYAVLILTCLTCGLRSRELCNLKLSQVNFDIGTIVINKGQKTFAGSVHMLPSLLKYMKAYVEHPYFLEWLGQERDKELFFMDSKPLTNQKLNGLIKKIAEKANIKRNVTSHDLRATMCYLMYLEGYPIHIIQRQMRHKKEWTTLSYLPIKNRLT</sequence>
<dbReference type="RefSeq" id="WP_027446307.1">
    <property type="nucleotide sequence ID" value="NZ_AULJ01000033.1"/>
</dbReference>
<dbReference type="eggNOG" id="COG4974">
    <property type="taxonomic scope" value="Bacteria"/>
</dbReference>
<organism evidence="5 6">
    <name type="scientific">Pontibacillus marinus BH030004 = DSM 16465</name>
    <dbReference type="NCBI Taxonomy" id="1385511"/>
    <lineage>
        <taxon>Bacteria</taxon>
        <taxon>Bacillati</taxon>
        <taxon>Bacillota</taxon>
        <taxon>Bacilli</taxon>
        <taxon>Bacillales</taxon>
        <taxon>Bacillaceae</taxon>
        <taxon>Pontibacillus</taxon>
    </lineage>
</organism>
<comment type="caution">
    <text evidence="5">The sequence shown here is derived from an EMBL/GenBank/DDBJ whole genome shotgun (WGS) entry which is preliminary data.</text>
</comment>
<evidence type="ECO:0000256" key="3">
    <source>
        <dbReference type="ARBA" id="ARBA00023172"/>
    </source>
</evidence>
<dbReference type="GO" id="GO:0003677">
    <property type="term" value="F:DNA binding"/>
    <property type="evidence" value="ECO:0007669"/>
    <property type="project" value="UniProtKB-KW"/>
</dbReference>
<evidence type="ECO:0000313" key="5">
    <source>
        <dbReference type="EMBL" id="KGX90055.1"/>
    </source>
</evidence>
<keyword evidence="6" id="KW-1185">Reference proteome</keyword>
<protein>
    <recommendedName>
        <fullName evidence="4">Tyr recombinase domain-containing protein</fullName>
    </recommendedName>
</protein>
<dbReference type="Pfam" id="PF00589">
    <property type="entry name" value="Phage_integrase"/>
    <property type="match status" value="1"/>
</dbReference>
<dbReference type="InterPro" id="IPR010998">
    <property type="entry name" value="Integrase_recombinase_N"/>
</dbReference>
<dbReference type="GO" id="GO:0006310">
    <property type="term" value="P:DNA recombination"/>
    <property type="evidence" value="ECO:0007669"/>
    <property type="project" value="UniProtKB-KW"/>
</dbReference>
<dbReference type="GO" id="GO:0015074">
    <property type="term" value="P:DNA integration"/>
    <property type="evidence" value="ECO:0007669"/>
    <property type="project" value="InterPro"/>
</dbReference>
<dbReference type="PROSITE" id="PS51898">
    <property type="entry name" value="TYR_RECOMBINASE"/>
    <property type="match status" value="1"/>
</dbReference>
<evidence type="ECO:0000259" key="4">
    <source>
        <dbReference type="PROSITE" id="PS51898"/>
    </source>
</evidence>
<feature type="domain" description="Tyr recombinase" evidence="4">
    <location>
        <begin position="124"/>
        <end position="303"/>
    </location>
</feature>
<dbReference type="AlphaFoldDB" id="A0A0A5GG37"/>
<dbReference type="PANTHER" id="PTHR30349">
    <property type="entry name" value="PHAGE INTEGRASE-RELATED"/>
    <property type="match status" value="1"/>
</dbReference>
<dbReference type="InterPro" id="IPR050090">
    <property type="entry name" value="Tyrosine_recombinase_XerCD"/>
</dbReference>
<accession>A0A0A5GG37</accession>
<dbReference type="STRING" id="1385511.GCA_000425225_02626"/>
<evidence type="ECO:0000256" key="1">
    <source>
        <dbReference type="ARBA" id="ARBA00008857"/>
    </source>
</evidence>
<dbReference type="CDD" id="cd00397">
    <property type="entry name" value="DNA_BRE_C"/>
    <property type="match status" value="1"/>
</dbReference>
<evidence type="ECO:0000256" key="2">
    <source>
        <dbReference type="ARBA" id="ARBA00023125"/>
    </source>
</evidence>
<dbReference type="Gene3D" id="1.10.150.130">
    <property type="match status" value="1"/>
</dbReference>
<dbReference type="Proteomes" id="UP000030403">
    <property type="component" value="Unassembled WGS sequence"/>
</dbReference>
<proteinExistence type="inferred from homology"/>
<comment type="similarity">
    <text evidence="1">Belongs to the 'phage' integrase family.</text>
</comment>
<dbReference type="PANTHER" id="PTHR30349:SF41">
    <property type="entry name" value="INTEGRASE_RECOMBINASE PROTEIN MJ0367-RELATED"/>
    <property type="match status" value="1"/>
</dbReference>
<keyword evidence="3" id="KW-0233">DNA recombination</keyword>
<reference evidence="5 6" key="1">
    <citation type="submission" date="2013-08" db="EMBL/GenBank/DDBJ databases">
        <authorList>
            <person name="Huang J."/>
            <person name="Wang G."/>
        </authorList>
    </citation>
    <scope>NUCLEOTIDE SEQUENCE [LARGE SCALE GENOMIC DNA]</scope>
    <source>
        <strain evidence="5 6">BH030004</strain>
    </source>
</reference>